<gene>
    <name evidence="1" type="ORF">EQG49_09135</name>
</gene>
<dbReference type="KEGG" id="wei:EQG49_09135"/>
<dbReference type="RefSeq" id="WP_133363701.1">
    <property type="nucleotide sequence ID" value="NZ_CP037940.1"/>
</dbReference>
<protein>
    <submittedName>
        <fullName evidence="1">Uncharacterized protein</fullName>
    </submittedName>
</protein>
<name>A0A4P6YUZ7_9LACO</name>
<accession>A0A4P6YUZ7</accession>
<dbReference type="EMBL" id="CP037940">
    <property type="protein sequence ID" value="QBO36624.1"/>
    <property type="molecule type" value="Genomic_DNA"/>
</dbReference>
<keyword evidence="2" id="KW-1185">Reference proteome</keyword>
<dbReference type="Proteomes" id="UP000292886">
    <property type="component" value="Chromosome"/>
</dbReference>
<proteinExistence type="predicted"/>
<evidence type="ECO:0000313" key="2">
    <source>
        <dbReference type="Proteomes" id="UP000292886"/>
    </source>
</evidence>
<reference evidence="2" key="1">
    <citation type="submission" date="2019-03" db="EMBL/GenBank/DDBJ databases">
        <title>Weissella sp. 26KH-42 Genome sequencing.</title>
        <authorList>
            <person name="Heo J."/>
            <person name="Kim S.-J."/>
            <person name="Kim J.-S."/>
            <person name="Hong S.-B."/>
            <person name="Kwon S.-W."/>
        </authorList>
    </citation>
    <scope>NUCLEOTIDE SEQUENCE [LARGE SCALE GENOMIC DNA]</scope>
    <source>
        <strain evidence="2">26KH-42</strain>
    </source>
</reference>
<organism evidence="1 2">
    <name type="scientific">Periweissella cryptocerci</name>
    <dbReference type="NCBI Taxonomy" id="2506420"/>
    <lineage>
        <taxon>Bacteria</taxon>
        <taxon>Bacillati</taxon>
        <taxon>Bacillota</taxon>
        <taxon>Bacilli</taxon>
        <taxon>Lactobacillales</taxon>
        <taxon>Lactobacillaceae</taxon>
        <taxon>Periweissella</taxon>
    </lineage>
</organism>
<dbReference type="AlphaFoldDB" id="A0A4P6YUZ7"/>
<evidence type="ECO:0000313" key="1">
    <source>
        <dbReference type="EMBL" id="QBO36624.1"/>
    </source>
</evidence>
<sequence>MLYEEVTDYVGADVYGYIQPVTQLENYLYFVITPEVAQYVFATGDDELPPLPADAVAEHVFEVEMHNGQIDMHNKVDHINVPGDYPMQKRELRLLPSYLLANYFDVLDDAEDAGNEGDFTLQRNQAAALSTRYGVFSASTRTSIMHLI</sequence>